<evidence type="ECO:0000313" key="2">
    <source>
        <dbReference type="EMBL" id="AXJ05645.1"/>
    </source>
</evidence>
<proteinExistence type="predicted"/>
<sequence length="100" mass="11307">MTRDEWKRTPVAEQDNARLWKPNHSFLIDQWGVSASGMVGLGGIGCRFWGGVVDWIVGADESRTPLRTSPHPSPLPEGEGADRSDYLNYIDLKHRVELRF</sequence>
<dbReference type="EMBL" id="CP022313">
    <property type="protein sequence ID" value="AXJ05645.1"/>
    <property type="molecule type" value="Genomic_DNA"/>
</dbReference>
<dbReference type="Proteomes" id="UP000254535">
    <property type="component" value="Chromosome"/>
</dbReference>
<name>A0A345UYU3_PSEFL</name>
<evidence type="ECO:0000256" key="1">
    <source>
        <dbReference type="SAM" id="MobiDB-lite"/>
    </source>
</evidence>
<reference evidence="2 3" key="1">
    <citation type="submission" date="2017-07" db="EMBL/GenBank/DDBJ databases">
        <title>Genome sequence of Pseudomonas NEP1.</title>
        <authorList>
            <person name="Nascimento F.X."/>
        </authorList>
    </citation>
    <scope>NUCLEOTIDE SEQUENCE [LARGE SCALE GENOMIC DNA]</scope>
    <source>
        <strain evidence="2 3">NEP1</strain>
    </source>
</reference>
<feature type="region of interest" description="Disordered" evidence="1">
    <location>
        <begin position="62"/>
        <end position="82"/>
    </location>
</feature>
<evidence type="ECO:0000313" key="3">
    <source>
        <dbReference type="Proteomes" id="UP000254535"/>
    </source>
</evidence>
<dbReference type="AlphaFoldDB" id="A0A345UYU3"/>
<organism evidence="2 3">
    <name type="scientific">Pseudomonas fluorescens</name>
    <dbReference type="NCBI Taxonomy" id="294"/>
    <lineage>
        <taxon>Bacteria</taxon>
        <taxon>Pseudomonadati</taxon>
        <taxon>Pseudomonadota</taxon>
        <taxon>Gammaproteobacteria</taxon>
        <taxon>Pseudomonadales</taxon>
        <taxon>Pseudomonadaceae</taxon>
        <taxon>Pseudomonas</taxon>
    </lineage>
</organism>
<protein>
    <submittedName>
        <fullName evidence="2">Uncharacterized protein</fullName>
    </submittedName>
</protein>
<accession>A0A345UYU3</accession>
<gene>
    <name evidence="2" type="ORF">CFN16_16400</name>
</gene>